<comment type="caution">
    <text evidence="2">The sequence shown here is derived from an EMBL/GenBank/DDBJ whole genome shotgun (WGS) entry which is preliminary data.</text>
</comment>
<gene>
    <name evidence="2" type="ORF">SM611_04540</name>
</gene>
<organism evidence="2 3">
    <name type="scientific">Actinomadura monticuli</name>
    <dbReference type="NCBI Taxonomy" id="3097367"/>
    <lineage>
        <taxon>Bacteria</taxon>
        <taxon>Bacillati</taxon>
        <taxon>Actinomycetota</taxon>
        <taxon>Actinomycetes</taxon>
        <taxon>Streptosporangiales</taxon>
        <taxon>Thermomonosporaceae</taxon>
        <taxon>Actinomadura</taxon>
    </lineage>
</organism>
<comment type="similarity">
    <text evidence="1">Belongs to the cytochrome P450 family.</text>
</comment>
<name>A0ABV4Q6P1_9ACTN</name>
<dbReference type="PANTHER" id="PTHR46696:SF4">
    <property type="entry name" value="BIOTIN BIOSYNTHESIS CYTOCHROME P450"/>
    <property type="match status" value="1"/>
</dbReference>
<dbReference type="PANTHER" id="PTHR46696">
    <property type="entry name" value="P450, PUTATIVE (EUROFUNG)-RELATED"/>
    <property type="match status" value="1"/>
</dbReference>
<keyword evidence="3" id="KW-1185">Reference proteome</keyword>
<dbReference type="Gene3D" id="1.10.630.10">
    <property type="entry name" value="Cytochrome P450"/>
    <property type="match status" value="1"/>
</dbReference>
<accession>A0ABV4Q6P1</accession>
<sequence>MATRPEVIDLTDVDMFVRDEHHDAFSWLRANDPVYLNRTVDGDAFWALTRYRDVVSAYGDHTTFSSSGGAMLGGSFRNETDTASGRMLVASDPPRHRLLRQIMHQVFSPATGERVQEHVRSLVEKALSRMEKNGGADFATDVAPELPAGALMAIMGVSYEEAHHLIGLTRRMLGYRDPAFGDLGSDERVRLAEIQAEIFEFFDDLVRSRRRAPGDDLIGVLLRARINARPLDDEEILYNCLNVAVGGNETSSYSACSGMLALLNDPAQLRLLWKTPDLVDSAVGEILRWSSTNAYVQRVALRDVEFAGKHIGAGDVVTLWNVSANRDEDVFPRADRFDIERRPNRHLSYGSGIHRCIGAVFAQLELSILFRCLLDQGAALELAGEPERLRSNFILGITRLPIRLAGGGR</sequence>
<dbReference type="InterPro" id="IPR001128">
    <property type="entry name" value="Cyt_P450"/>
</dbReference>
<dbReference type="SUPFAM" id="SSF48264">
    <property type="entry name" value="Cytochrome P450"/>
    <property type="match status" value="1"/>
</dbReference>
<dbReference type="InterPro" id="IPR036396">
    <property type="entry name" value="Cyt_P450_sf"/>
</dbReference>
<dbReference type="RefSeq" id="WP_371947530.1">
    <property type="nucleotide sequence ID" value="NZ_JAXCEI010000002.1"/>
</dbReference>
<dbReference type="Proteomes" id="UP001569963">
    <property type="component" value="Unassembled WGS sequence"/>
</dbReference>
<evidence type="ECO:0000256" key="1">
    <source>
        <dbReference type="ARBA" id="ARBA00010617"/>
    </source>
</evidence>
<proteinExistence type="inferred from homology"/>
<protein>
    <submittedName>
        <fullName evidence="2">Cytochrome P450</fullName>
    </submittedName>
</protein>
<evidence type="ECO:0000313" key="3">
    <source>
        <dbReference type="Proteomes" id="UP001569963"/>
    </source>
</evidence>
<dbReference type="InterPro" id="IPR002397">
    <property type="entry name" value="Cyt_P450_B"/>
</dbReference>
<reference evidence="2 3" key="1">
    <citation type="submission" date="2023-11" db="EMBL/GenBank/DDBJ databases">
        <title>Actinomadura monticuli sp. nov., isolated from volcanic ash.</title>
        <authorList>
            <person name="Lee S.D."/>
            <person name="Yang H."/>
            <person name="Kim I.S."/>
        </authorList>
    </citation>
    <scope>NUCLEOTIDE SEQUENCE [LARGE SCALE GENOMIC DNA]</scope>
    <source>
        <strain evidence="2 3">DLS-62</strain>
    </source>
</reference>
<dbReference type="PRINTS" id="PR00359">
    <property type="entry name" value="BP450"/>
</dbReference>
<evidence type="ECO:0000313" key="2">
    <source>
        <dbReference type="EMBL" id="MFA1538189.1"/>
    </source>
</evidence>
<dbReference type="EMBL" id="JAXCEI010000002">
    <property type="protein sequence ID" value="MFA1538189.1"/>
    <property type="molecule type" value="Genomic_DNA"/>
</dbReference>
<dbReference type="CDD" id="cd11033">
    <property type="entry name" value="CYP142-like"/>
    <property type="match status" value="1"/>
</dbReference>
<dbReference type="Pfam" id="PF00067">
    <property type="entry name" value="p450"/>
    <property type="match status" value="2"/>
</dbReference>